<evidence type="ECO:0000313" key="2">
    <source>
        <dbReference type="EMBL" id="KAJ8402220.1"/>
    </source>
</evidence>
<gene>
    <name evidence="2" type="ORF">AAFF_G00370850</name>
</gene>
<sequence length="131" mass="14507">MGARCRCRLAPLCREQSQRRPVYKMGWLGEALLGLWVHAPPRGSRGEGKVRTAAKAGPVCTHKQLAPQSPHYCPAPPPASPTYVCTGEPRSLLPRANWALRVRLHPAAEEKKTQKPLKGTDARPSDWLTLR</sequence>
<dbReference type="AlphaFoldDB" id="A0AAD7SGU6"/>
<evidence type="ECO:0000313" key="3">
    <source>
        <dbReference type="Proteomes" id="UP001221898"/>
    </source>
</evidence>
<name>A0AAD7SGU6_9TELE</name>
<comment type="caution">
    <text evidence="2">The sequence shown here is derived from an EMBL/GenBank/DDBJ whole genome shotgun (WGS) entry which is preliminary data.</text>
</comment>
<dbReference type="Proteomes" id="UP001221898">
    <property type="component" value="Unassembled WGS sequence"/>
</dbReference>
<dbReference type="EMBL" id="JAINUG010000065">
    <property type="protein sequence ID" value="KAJ8402220.1"/>
    <property type="molecule type" value="Genomic_DNA"/>
</dbReference>
<reference evidence="2" key="1">
    <citation type="journal article" date="2023" name="Science">
        <title>Genome structures resolve the early diversification of teleost fishes.</title>
        <authorList>
            <person name="Parey E."/>
            <person name="Louis A."/>
            <person name="Montfort J."/>
            <person name="Bouchez O."/>
            <person name="Roques C."/>
            <person name="Iampietro C."/>
            <person name="Lluch J."/>
            <person name="Castinel A."/>
            <person name="Donnadieu C."/>
            <person name="Desvignes T."/>
            <person name="Floi Bucao C."/>
            <person name="Jouanno E."/>
            <person name="Wen M."/>
            <person name="Mejri S."/>
            <person name="Dirks R."/>
            <person name="Jansen H."/>
            <person name="Henkel C."/>
            <person name="Chen W.J."/>
            <person name="Zahm M."/>
            <person name="Cabau C."/>
            <person name="Klopp C."/>
            <person name="Thompson A.W."/>
            <person name="Robinson-Rechavi M."/>
            <person name="Braasch I."/>
            <person name="Lecointre G."/>
            <person name="Bobe J."/>
            <person name="Postlethwait J.H."/>
            <person name="Berthelot C."/>
            <person name="Roest Crollius H."/>
            <person name="Guiguen Y."/>
        </authorList>
    </citation>
    <scope>NUCLEOTIDE SEQUENCE</scope>
    <source>
        <strain evidence="2">NC1722</strain>
    </source>
</reference>
<feature type="compositionally biased region" description="Basic and acidic residues" evidence="1">
    <location>
        <begin position="106"/>
        <end position="124"/>
    </location>
</feature>
<accession>A0AAD7SGU6</accession>
<proteinExistence type="predicted"/>
<protein>
    <submittedName>
        <fullName evidence="2">Uncharacterized protein</fullName>
    </submittedName>
</protein>
<organism evidence="2 3">
    <name type="scientific">Aldrovandia affinis</name>
    <dbReference type="NCBI Taxonomy" id="143900"/>
    <lineage>
        <taxon>Eukaryota</taxon>
        <taxon>Metazoa</taxon>
        <taxon>Chordata</taxon>
        <taxon>Craniata</taxon>
        <taxon>Vertebrata</taxon>
        <taxon>Euteleostomi</taxon>
        <taxon>Actinopterygii</taxon>
        <taxon>Neopterygii</taxon>
        <taxon>Teleostei</taxon>
        <taxon>Notacanthiformes</taxon>
        <taxon>Halosauridae</taxon>
        <taxon>Aldrovandia</taxon>
    </lineage>
</organism>
<evidence type="ECO:0000256" key="1">
    <source>
        <dbReference type="SAM" id="MobiDB-lite"/>
    </source>
</evidence>
<feature type="region of interest" description="Disordered" evidence="1">
    <location>
        <begin position="106"/>
        <end position="131"/>
    </location>
</feature>
<keyword evidence="3" id="KW-1185">Reference proteome</keyword>